<dbReference type="Proteomes" id="UP000714275">
    <property type="component" value="Unassembled WGS sequence"/>
</dbReference>
<feature type="compositionally biased region" description="Basic and acidic residues" evidence="1">
    <location>
        <begin position="242"/>
        <end position="259"/>
    </location>
</feature>
<evidence type="ECO:0000256" key="1">
    <source>
        <dbReference type="SAM" id="MobiDB-lite"/>
    </source>
</evidence>
<feature type="compositionally biased region" description="Polar residues" evidence="1">
    <location>
        <begin position="291"/>
        <end position="332"/>
    </location>
</feature>
<keyword evidence="3" id="KW-1185">Reference proteome</keyword>
<feature type="region of interest" description="Disordered" evidence="1">
    <location>
        <begin position="1"/>
        <end position="132"/>
    </location>
</feature>
<reference evidence="2" key="1">
    <citation type="journal article" date="2020" name="New Phytol.">
        <title>Comparative genomics reveals dynamic genome evolution in host specialist ectomycorrhizal fungi.</title>
        <authorList>
            <person name="Lofgren L.A."/>
            <person name="Nguyen N.H."/>
            <person name="Vilgalys R."/>
            <person name="Ruytinx J."/>
            <person name="Liao H.L."/>
            <person name="Branco S."/>
            <person name="Kuo A."/>
            <person name="LaButti K."/>
            <person name="Lipzen A."/>
            <person name="Andreopoulos W."/>
            <person name="Pangilinan J."/>
            <person name="Riley R."/>
            <person name="Hundley H."/>
            <person name="Na H."/>
            <person name="Barry K."/>
            <person name="Grigoriev I.V."/>
            <person name="Stajich J.E."/>
            <person name="Kennedy P.G."/>
        </authorList>
    </citation>
    <scope>NUCLEOTIDE SEQUENCE</scope>
    <source>
        <strain evidence="2">DOB743</strain>
    </source>
</reference>
<feature type="region of interest" description="Disordered" evidence="1">
    <location>
        <begin position="364"/>
        <end position="387"/>
    </location>
</feature>
<dbReference type="OrthoDB" id="2636835at2759"/>
<accession>A0A9P7CYU9</accession>
<organism evidence="2 3">
    <name type="scientific">Suillus placidus</name>
    <dbReference type="NCBI Taxonomy" id="48579"/>
    <lineage>
        <taxon>Eukaryota</taxon>
        <taxon>Fungi</taxon>
        <taxon>Dikarya</taxon>
        <taxon>Basidiomycota</taxon>
        <taxon>Agaricomycotina</taxon>
        <taxon>Agaricomycetes</taxon>
        <taxon>Agaricomycetidae</taxon>
        <taxon>Boletales</taxon>
        <taxon>Suillineae</taxon>
        <taxon>Suillaceae</taxon>
        <taxon>Suillus</taxon>
    </lineage>
</organism>
<evidence type="ECO:0000313" key="3">
    <source>
        <dbReference type="Proteomes" id="UP000714275"/>
    </source>
</evidence>
<evidence type="ECO:0000313" key="2">
    <source>
        <dbReference type="EMBL" id="KAG1771585.1"/>
    </source>
</evidence>
<feature type="compositionally biased region" description="Acidic residues" evidence="1">
    <location>
        <begin position="218"/>
        <end position="241"/>
    </location>
</feature>
<proteinExistence type="predicted"/>
<dbReference type="EMBL" id="JABBWD010000058">
    <property type="protein sequence ID" value="KAG1771585.1"/>
    <property type="molecule type" value="Genomic_DNA"/>
</dbReference>
<dbReference type="AlphaFoldDB" id="A0A9P7CYU9"/>
<feature type="compositionally biased region" description="Polar residues" evidence="1">
    <location>
        <begin position="63"/>
        <end position="81"/>
    </location>
</feature>
<sequence>MPPRAITSPKKKRSKRKGSDASGRAGLAEAGAVDSAAQCSGHPNAGTGGRNSQLEKIGAILESSGSHPPKGSTSLGSNIPVNPQAPEPARKGQKGHSKAVPLPYNSLNITNGPASSIDNTGPGFSMQQPGGRFGFVAPPSTEHSLQETHNTVGLKAVKKRAKKVASDQTPCNIVPSRTTFMEHQLDPALFKEDDNVRHQSALRESKLLDSMAKSSSIDDSDGEEDKDREEDGEREEDESDSDKDTSESQYQHRNDHLGFSKESLPSQPRVTCHLTPEFDFQYSRNEDDTAAQMSINKSTVANSQSSLPVQRNSDSQGSLDPPTGAQQQQCSEPSDVLEHHHKKNGWPRLPDPESLELLHQLAECADDQQAPQRNRKTKQSDDGPKPTLLAWYGPRWKSFLEHTKGECRVEHTLEDPFPTFVDDLPRSVTEVLIATLVAWDKEGKHFEAELKKTAIGLAPLVYSLIPPASVPPQERATWVKSAVSQLLAESKFLRFGLDELGRTELHRRDRL</sequence>
<feature type="compositionally biased region" description="Polar residues" evidence="1">
    <location>
        <begin position="105"/>
        <end position="119"/>
    </location>
</feature>
<feature type="region of interest" description="Disordered" evidence="1">
    <location>
        <begin position="190"/>
        <end position="352"/>
    </location>
</feature>
<feature type="compositionally biased region" description="Basic and acidic residues" evidence="1">
    <location>
        <begin position="190"/>
        <end position="207"/>
    </location>
</feature>
<gene>
    <name evidence="2" type="ORF">EV702DRAFT_1048936</name>
</gene>
<name>A0A9P7CYU9_9AGAM</name>
<protein>
    <submittedName>
        <fullName evidence="2">Uncharacterized protein</fullName>
    </submittedName>
</protein>
<comment type="caution">
    <text evidence="2">The sequence shown here is derived from an EMBL/GenBank/DDBJ whole genome shotgun (WGS) entry which is preliminary data.</text>
</comment>